<comment type="caution">
    <text evidence="2">The sequence shown here is derived from an EMBL/GenBank/DDBJ whole genome shotgun (WGS) entry which is preliminary data.</text>
</comment>
<sequence length="57" mass="6482">MVNENFDKFRKEQQEHQSVYLGGANRQHGKNDPDYNNQEITDKTVGATGRSTNGKVE</sequence>
<feature type="region of interest" description="Disordered" evidence="1">
    <location>
        <begin position="1"/>
        <end position="57"/>
    </location>
</feature>
<dbReference type="Proteomes" id="UP000548423">
    <property type="component" value="Unassembled WGS sequence"/>
</dbReference>
<evidence type="ECO:0000313" key="2">
    <source>
        <dbReference type="EMBL" id="NYE03820.1"/>
    </source>
</evidence>
<evidence type="ECO:0000313" key="3">
    <source>
        <dbReference type="Proteomes" id="UP000548423"/>
    </source>
</evidence>
<proteinExistence type="predicted"/>
<gene>
    <name evidence="2" type="ORF">F4694_000539</name>
</gene>
<reference evidence="3" key="2">
    <citation type="submission" date="2020-08" db="EMBL/GenBank/DDBJ databases">
        <title>The Agave Microbiome: Exploring the role of microbial communities in plant adaptations to desert environments.</title>
        <authorList>
            <person name="Partida-Martinez L.P."/>
        </authorList>
    </citation>
    <scope>NUCLEOTIDE SEQUENCE [LARGE SCALE GENOMIC DNA]</scope>
    <source>
        <strain evidence="3">AT2.8</strain>
    </source>
</reference>
<evidence type="ECO:0000256" key="1">
    <source>
        <dbReference type="SAM" id="MobiDB-lite"/>
    </source>
</evidence>
<name>A0A852T539_9BACI</name>
<dbReference type="AlphaFoldDB" id="A0A852T539"/>
<organism evidence="2 3">
    <name type="scientific">Neobacillus niacini</name>
    <dbReference type="NCBI Taxonomy" id="86668"/>
    <lineage>
        <taxon>Bacteria</taxon>
        <taxon>Bacillati</taxon>
        <taxon>Bacillota</taxon>
        <taxon>Bacilli</taxon>
        <taxon>Bacillales</taxon>
        <taxon>Bacillaceae</taxon>
        <taxon>Neobacillus</taxon>
    </lineage>
</organism>
<dbReference type="EMBL" id="JACCBX010000001">
    <property type="protein sequence ID" value="NYE03820.1"/>
    <property type="molecule type" value="Genomic_DNA"/>
</dbReference>
<reference evidence="3" key="1">
    <citation type="submission" date="2020-07" db="EMBL/GenBank/DDBJ databases">
        <authorList>
            <person name="Partida-Martinez L."/>
            <person name="Huntemann M."/>
            <person name="Clum A."/>
            <person name="Wang J."/>
            <person name="Palaniappan K."/>
            <person name="Ritter S."/>
            <person name="Chen I.-M."/>
            <person name="Stamatis D."/>
            <person name="Reddy T."/>
            <person name="O'Malley R."/>
            <person name="Daum C."/>
            <person name="Shapiro N."/>
            <person name="Ivanova N."/>
            <person name="Kyrpides N."/>
            <person name="Woyke T."/>
        </authorList>
    </citation>
    <scope>NUCLEOTIDE SEQUENCE [LARGE SCALE GENOMIC DNA]</scope>
    <source>
        <strain evidence="3">AT2.8</strain>
    </source>
</reference>
<feature type="compositionally biased region" description="Basic and acidic residues" evidence="1">
    <location>
        <begin position="1"/>
        <end position="15"/>
    </location>
</feature>
<protein>
    <submittedName>
        <fullName evidence="2">Uncharacterized protein</fullName>
    </submittedName>
</protein>
<accession>A0A852T539</accession>